<proteinExistence type="predicted"/>
<dbReference type="InterPro" id="IPR003501">
    <property type="entry name" value="PTS_EIIB_2/3"/>
</dbReference>
<dbReference type="InterPro" id="IPR036095">
    <property type="entry name" value="PTS_EIIB-like_sf"/>
</dbReference>
<dbReference type="Gene3D" id="3.40.50.2300">
    <property type="match status" value="1"/>
</dbReference>
<keyword evidence="1 3" id="KW-0808">Transferase</keyword>
<protein>
    <submittedName>
        <fullName evidence="3">PTS sugar transporter subunit IIB</fullName>
        <ecNumber evidence="3">2.7.1.-</ecNumber>
    </submittedName>
</protein>
<comment type="caution">
    <text evidence="3">The sequence shown here is derived from an EMBL/GenBank/DDBJ whole genome shotgun (WGS) entry which is preliminary data.</text>
</comment>
<organism evidence="3 4">
    <name type="scientific">Companilactobacillus huachuanensis</name>
    <dbReference type="NCBI Taxonomy" id="2559914"/>
    <lineage>
        <taxon>Bacteria</taxon>
        <taxon>Bacillati</taxon>
        <taxon>Bacillota</taxon>
        <taxon>Bacilli</taxon>
        <taxon>Lactobacillales</taxon>
        <taxon>Lactobacillaceae</taxon>
        <taxon>Companilactobacillus</taxon>
    </lineage>
</organism>
<evidence type="ECO:0000313" key="3">
    <source>
        <dbReference type="EMBL" id="MFC6177667.1"/>
    </source>
</evidence>
<dbReference type="Pfam" id="PF02302">
    <property type="entry name" value="PTS_IIB"/>
    <property type="match status" value="1"/>
</dbReference>
<sequence length="104" mass="11342">MAKIIVACGSGVASSELVVKHIDDFFEDHGITGVTVDATDFKKLPDILASYDVYVWIARPSEEIQGIVDDNNIASVNGLPIFTGQKPETSYKEIIMALKNLQTN</sequence>
<dbReference type="SUPFAM" id="SSF52794">
    <property type="entry name" value="PTS system IIB component-like"/>
    <property type="match status" value="1"/>
</dbReference>
<keyword evidence="3" id="KW-0813">Transport</keyword>
<feature type="domain" description="Phosphotransferase system EIIB component type 2/3" evidence="2">
    <location>
        <begin position="3"/>
        <end position="89"/>
    </location>
</feature>
<dbReference type="EMBL" id="JBHSSF010000041">
    <property type="protein sequence ID" value="MFC6177667.1"/>
    <property type="molecule type" value="Genomic_DNA"/>
</dbReference>
<accession>A0ABW1RQF9</accession>
<reference evidence="4" key="1">
    <citation type="journal article" date="2019" name="Int. J. Syst. Evol. Microbiol.">
        <title>The Global Catalogue of Microorganisms (GCM) 10K type strain sequencing project: providing services to taxonomists for standard genome sequencing and annotation.</title>
        <authorList>
            <consortium name="The Broad Institute Genomics Platform"/>
            <consortium name="The Broad Institute Genome Sequencing Center for Infectious Disease"/>
            <person name="Wu L."/>
            <person name="Ma J."/>
        </authorList>
    </citation>
    <scope>NUCLEOTIDE SEQUENCE [LARGE SCALE GENOMIC DNA]</scope>
    <source>
        <strain evidence="4">CCM 8927</strain>
    </source>
</reference>
<evidence type="ECO:0000256" key="1">
    <source>
        <dbReference type="ARBA" id="ARBA00022679"/>
    </source>
</evidence>
<keyword evidence="4" id="KW-1185">Reference proteome</keyword>
<dbReference type="CDD" id="cd05566">
    <property type="entry name" value="PTS_IIB_galactitol"/>
    <property type="match status" value="1"/>
</dbReference>
<dbReference type="EC" id="2.7.1.-" evidence="3"/>
<evidence type="ECO:0000313" key="4">
    <source>
        <dbReference type="Proteomes" id="UP001596288"/>
    </source>
</evidence>
<gene>
    <name evidence="3" type="ORF">ACFQAV_12690</name>
</gene>
<keyword evidence="3" id="KW-0762">Sugar transport</keyword>
<dbReference type="GO" id="GO:0016740">
    <property type="term" value="F:transferase activity"/>
    <property type="evidence" value="ECO:0007669"/>
    <property type="project" value="UniProtKB-KW"/>
</dbReference>
<dbReference type="Proteomes" id="UP001596288">
    <property type="component" value="Unassembled WGS sequence"/>
</dbReference>
<evidence type="ECO:0000259" key="2">
    <source>
        <dbReference type="Pfam" id="PF02302"/>
    </source>
</evidence>
<dbReference type="RefSeq" id="WP_137612055.1">
    <property type="nucleotide sequence ID" value="NZ_BJDF01000017.1"/>
</dbReference>
<name>A0ABW1RQF9_9LACO</name>